<reference evidence="2" key="1">
    <citation type="submission" date="2020-01" db="EMBL/GenBank/DDBJ databases">
        <authorList>
            <consortium name="DOE Joint Genome Institute"/>
            <person name="Haridas S."/>
            <person name="Albert R."/>
            <person name="Binder M."/>
            <person name="Bloem J."/>
            <person name="Labutti K."/>
            <person name="Salamov A."/>
            <person name="Andreopoulos B."/>
            <person name="Baker S.E."/>
            <person name="Barry K."/>
            <person name="Bills G."/>
            <person name="Bluhm B.H."/>
            <person name="Cannon C."/>
            <person name="Castanera R."/>
            <person name="Culley D.E."/>
            <person name="Daum C."/>
            <person name="Ezra D."/>
            <person name="Gonzalez J.B."/>
            <person name="Henrissat B."/>
            <person name="Kuo A."/>
            <person name="Liang C."/>
            <person name="Lipzen A."/>
            <person name="Lutzoni F."/>
            <person name="Magnuson J."/>
            <person name="Mondo S."/>
            <person name="Nolan M."/>
            <person name="Ohm R."/>
            <person name="Pangilinan J."/>
            <person name="Park H.-J."/>
            <person name="Ramirez L."/>
            <person name="Alfaro M."/>
            <person name="Sun H."/>
            <person name="Tritt A."/>
            <person name="Yoshinaga Y."/>
            <person name="Zwiers L.-H."/>
            <person name="Turgeon B.G."/>
            <person name="Goodwin S.B."/>
            <person name="Spatafora J.W."/>
            <person name="Crous P.W."/>
            <person name="Grigoriev I.V."/>
        </authorList>
    </citation>
    <scope>NUCLEOTIDE SEQUENCE</scope>
    <source>
        <strain evidence="2">IPT5</strain>
    </source>
</reference>
<dbReference type="AlphaFoldDB" id="A0A6A7ANG5"/>
<proteinExistence type="predicted"/>
<dbReference type="EMBL" id="MU006363">
    <property type="protein sequence ID" value="KAF2844790.1"/>
    <property type="molecule type" value="Genomic_DNA"/>
</dbReference>
<evidence type="ECO:0000256" key="1">
    <source>
        <dbReference type="SAM" id="MobiDB-lite"/>
    </source>
</evidence>
<protein>
    <submittedName>
        <fullName evidence="2">Uncharacterized protein</fullName>
    </submittedName>
</protein>
<dbReference type="Proteomes" id="UP000799423">
    <property type="component" value="Unassembled WGS sequence"/>
</dbReference>
<gene>
    <name evidence="2" type="ORF">T440DRAFT_473113</name>
</gene>
<feature type="region of interest" description="Disordered" evidence="1">
    <location>
        <begin position="135"/>
        <end position="174"/>
    </location>
</feature>
<evidence type="ECO:0000313" key="3">
    <source>
        <dbReference type="Proteomes" id="UP000799423"/>
    </source>
</evidence>
<name>A0A6A7ANG5_9PLEO</name>
<keyword evidence="3" id="KW-1185">Reference proteome</keyword>
<dbReference type="OrthoDB" id="3801039at2759"/>
<feature type="region of interest" description="Disordered" evidence="1">
    <location>
        <begin position="37"/>
        <end position="79"/>
    </location>
</feature>
<organism evidence="2 3">
    <name type="scientific">Plenodomus tracheiphilus IPT5</name>
    <dbReference type="NCBI Taxonomy" id="1408161"/>
    <lineage>
        <taxon>Eukaryota</taxon>
        <taxon>Fungi</taxon>
        <taxon>Dikarya</taxon>
        <taxon>Ascomycota</taxon>
        <taxon>Pezizomycotina</taxon>
        <taxon>Dothideomycetes</taxon>
        <taxon>Pleosporomycetidae</taxon>
        <taxon>Pleosporales</taxon>
        <taxon>Pleosporineae</taxon>
        <taxon>Leptosphaeriaceae</taxon>
        <taxon>Plenodomus</taxon>
    </lineage>
</organism>
<feature type="compositionally biased region" description="Gly residues" evidence="1">
    <location>
        <begin position="144"/>
        <end position="168"/>
    </location>
</feature>
<accession>A0A6A7ANG5</accession>
<evidence type="ECO:0000313" key="2">
    <source>
        <dbReference type="EMBL" id="KAF2844790.1"/>
    </source>
</evidence>
<sequence>MPADADSDCCGDMCCDTGLVCARGSYRPQCWPKAGKEDNAVVPGASPTVKRDQSGTVRARATTVHSTWEPESLRNGSARSGVSSWMYGLLMLTNFATLISATGLAEPKVGEAKSEPTTTFISSISLSTAKVEVGDTGADEKGGGGHAAARGGGRGGARTGADSGGHSNGAGSKSTSVETMWPLMLLTLPQLLGPLAVANLVAGSATFNTPEADVPKHGDEISEMSTNAAGTPVPELAVEVDLSEKKRFRLGGGGGRGGGVSLGADIRPKGMTMLMVCALPLFASLALVDAYRLL</sequence>